<dbReference type="Proteomes" id="UP000008022">
    <property type="component" value="Unassembled WGS sequence"/>
</dbReference>
<evidence type="ECO:0000256" key="1">
    <source>
        <dbReference type="SAM" id="MobiDB-lite"/>
    </source>
</evidence>
<reference evidence="3" key="1">
    <citation type="submission" date="2013-06" db="EMBL/GenBank/DDBJ databases">
        <authorList>
            <person name="Zhao Q."/>
        </authorList>
    </citation>
    <scope>NUCLEOTIDE SEQUENCE</scope>
    <source>
        <strain evidence="3">cv. W1943</strain>
    </source>
</reference>
<dbReference type="AlphaFoldDB" id="A0A0E0P6U3"/>
<keyword evidence="3" id="KW-1185">Reference proteome</keyword>
<reference evidence="2" key="2">
    <citation type="submission" date="2015-06" db="UniProtKB">
        <authorList>
            <consortium name="EnsemblPlants"/>
        </authorList>
    </citation>
    <scope>IDENTIFICATION</scope>
</reference>
<feature type="compositionally biased region" description="Gly residues" evidence="1">
    <location>
        <begin position="23"/>
        <end position="38"/>
    </location>
</feature>
<evidence type="ECO:0000313" key="3">
    <source>
        <dbReference type="Proteomes" id="UP000008022"/>
    </source>
</evidence>
<protein>
    <submittedName>
        <fullName evidence="2">Uncharacterized protein</fullName>
    </submittedName>
</protein>
<accession>A0A0E0P6U3</accession>
<feature type="region of interest" description="Disordered" evidence="1">
    <location>
        <begin position="1"/>
        <end position="46"/>
    </location>
</feature>
<dbReference type="Gramene" id="ORUFI04G07320.1">
    <property type="protein sequence ID" value="ORUFI04G07320.1"/>
    <property type="gene ID" value="ORUFI04G07320"/>
</dbReference>
<dbReference type="HOGENOM" id="CLU_1985241_0_0_1"/>
<proteinExistence type="predicted"/>
<organism evidence="2 3">
    <name type="scientific">Oryza rufipogon</name>
    <name type="common">Brownbeard rice</name>
    <name type="synonym">Asian wild rice</name>
    <dbReference type="NCBI Taxonomy" id="4529"/>
    <lineage>
        <taxon>Eukaryota</taxon>
        <taxon>Viridiplantae</taxon>
        <taxon>Streptophyta</taxon>
        <taxon>Embryophyta</taxon>
        <taxon>Tracheophyta</taxon>
        <taxon>Spermatophyta</taxon>
        <taxon>Magnoliopsida</taxon>
        <taxon>Liliopsida</taxon>
        <taxon>Poales</taxon>
        <taxon>Poaceae</taxon>
        <taxon>BOP clade</taxon>
        <taxon>Oryzoideae</taxon>
        <taxon>Oryzeae</taxon>
        <taxon>Oryzinae</taxon>
        <taxon>Oryza</taxon>
    </lineage>
</organism>
<name>A0A0E0P6U3_ORYRU</name>
<evidence type="ECO:0000313" key="2">
    <source>
        <dbReference type="EnsemblPlants" id="ORUFI04G07320.1"/>
    </source>
</evidence>
<sequence length="126" mass="13865">MLGASRNGKDAQGGGRRRRRHGAGGLGGRSGAYRGGDGNGERGENAVMEAKRRAGGVDAFWEEMGFAVLNNNLSEILVNSLRGKIMFFYHDDIKVFQMHSYSCIMKCNLCEVSVITRVVNIFNLTY</sequence>
<dbReference type="EnsemblPlants" id="ORUFI04G07320.1">
    <property type="protein sequence ID" value="ORUFI04G07320.1"/>
    <property type="gene ID" value="ORUFI04G07320"/>
</dbReference>